<evidence type="ECO:0000256" key="1">
    <source>
        <dbReference type="SAM" id="MobiDB-lite"/>
    </source>
</evidence>
<reference evidence="3" key="1">
    <citation type="submission" date="2015-05" db="EMBL/GenBank/DDBJ databases">
        <authorList>
            <person name="Wang D.B."/>
            <person name="Wang M."/>
        </authorList>
    </citation>
    <scope>NUCLEOTIDE SEQUENCE</scope>
    <source>
        <strain evidence="3">36-1</strain>
    </source>
</reference>
<reference evidence="2 5" key="4">
    <citation type="journal article" date="2024" name="Microbiol. Resour. Announc.">
        <title>Genome annotations for the ascomycete fungi Trichoderma harzianum, Trichoderma aggressivum, and Purpureocillium lilacinum.</title>
        <authorList>
            <person name="Beijen E.P.W."/>
            <person name="Ohm R.A."/>
        </authorList>
    </citation>
    <scope>NUCLEOTIDE SEQUENCE [LARGE SCALE GENOMIC DNA]</scope>
    <source>
        <strain evidence="2 5">CBS 150709</strain>
    </source>
</reference>
<keyword evidence="5" id="KW-1185">Reference proteome</keyword>
<reference evidence="3 4" key="2">
    <citation type="journal article" date="2016" name="Front. Microbiol.">
        <title>Genome and transcriptome sequences reveal the specific parasitism of the nematophagous Purpureocillium lilacinum 36-1.</title>
        <authorList>
            <person name="Xie J."/>
            <person name="Li S."/>
            <person name="Mo C."/>
            <person name="Xiao X."/>
            <person name="Peng D."/>
            <person name="Wang G."/>
            <person name="Xiao Y."/>
        </authorList>
    </citation>
    <scope>NUCLEOTIDE SEQUENCE [LARGE SCALE GENOMIC DNA]</scope>
    <source>
        <strain evidence="3 4">36-1</strain>
    </source>
</reference>
<evidence type="ECO:0000313" key="2">
    <source>
        <dbReference type="EMBL" id="KAK4090712.1"/>
    </source>
</evidence>
<proteinExistence type="predicted"/>
<dbReference type="Proteomes" id="UP001287286">
    <property type="component" value="Unassembled WGS sequence"/>
</dbReference>
<dbReference type="AlphaFoldDB" id="A0A2U3ENM9"/>
<evidence type="ECO:0000313" key="3">
    <source>
        <dbReference type="EMBL" id="PWI76109.1"/>
    </source>
</evidence>
<feature type="region of interest" description="Disordered" evidence="1">
    <location>
        <begin position="23"/>
        <end position="46"/>
    </location>
</feature>
<accession>A0A2U3ENM9</accession>
<protein>
    <submittedName>
        <fullName evidence="3">Uncharacterized protein</fullName>
    </submittedName>
</protein>
<evidence type="ECO:0000313" key="4">
    <source>
        <dbReference type="Proteomes" id="UP000245956"/>
    </source>
</evidence>
<reference evidence="2" key="3">
    <citation type="submission" date="2023-11" db="EMBL/GenBank/DDBJ databases">
        <authorList>
            <person name="Beijen E."/>
            <person name="Ohm R.A."/>
        </authorList>
    </citation>
    <scope>NUCLEOTIDE SEQUENCE</scope>
    <source>
        <strain evidence="2">CBS 150709</strain>
    </source>
</reference>
<comment type="caution">
    <text evidence="3">The sequence shown here is derived from an EMBL/GenBank/DDBJ whole genome shotgun (WGS) entry which is preliminary data.</text>
</comment>
<dbReference type="EMBL" id="JAWRVI010000014">
    <property type="protein sequence ID" value="KAK4090712.1"/>
    <property type="molecule type" value="Genomic_DNA"/>
</dbReference>
<dbReference type="EMBL" id="LCWV01000001">
    <property type="protein sequence ID" value="PWI76109.1"/>
    <property type="molecule type" value="Genomic_DNA"/>
</dbReference>
<evidence type="ECO:0000313" key="5">
    <source>
        <dbReference type="Proteomes" id="UP001287286"/>
    </source>
</evidence>
<dbReference type="Proteomes" id="UP000245956">
    <property type="component" value="Unassembled WGS sequence"/>
</dbReference>
<name>A0A2U3ENM9_PURLI</name>
<gene>
    <name evidence="3" type="ORF">PCL_03303</name>
    <name evidence="2" type="ORF">Purlil1_4848</name>
</gene>
<organism evidence="3 4">
    <name type="scientific">Purpureocillium lilacinum</name>
    <name type="common">Paecilomyces lilacinus</name>
    <dbReference type="NCBI Taxonomy" id="33203"/>
    <lineage>
        <taxon>Eukaryota</taxon>
        <taxon>Fungi</taxon>
        <taxon>Dikarya</taxon>
        <taxon>Ascomycota</taxon>
        <taxon>Pezizomycotina</taxon>
        <taxon>Sordariomycetes</taxon>
        <taxon>Hypocreomycetidae</taxon>
        <taxon>Hypocreales</taxon>
        <taxon>Ophiocordycipitaceae</taxon>
        <taxon>Purpureocillium</taxon>
    </lineage>
</organism>
<sequence length="99" mass="11074">MFKGASAAKPVGVFNESVGKMKKMDDAARTDDSTERENKRLIKRQARSDRCRWDPRNNVVRNSLAALTFRFWDNQGQGVATHDNCSAALFHITSADSSL</sequence>